<dbReference type="Proteomes" id="UP000265120">
    <property type="component" value="Chromosome 16"/>
</dbReference>
<keyword evidence="10" id="KW-0804">Transcription</keyword>
<dbReference type="GO" id="GO:0003677">
    <property type="term" value="F:DNA binding"/>
    <property type="evidence" value="ECO:0007669"/>
    <property type="project" value="UniProtKB-KW"/>
</dbReference>
<dbReference type="Gene3D" id="3.30.160.60">
    <property type="entry name" value="Classic Zinc Finger"/>
    <property type="match status" value="2"/>
</dbReference>
<keyword evidence="9" id="KW-0238">DNA-binding</keyword>
<name>A0A3P8W0S7_CYNSE</name>
<reference evidence="15" key="2">
    <citation type="submission" date="2025-08" db="UniProtKB">
        <authorList>
            <consortium name="Ensembl"/>
        </authorList>
    </citation>
    <scope>IDENTIFICATION</scope>
</reference>
<keyword evidence="3" id="KW-0597">Phosphoprotein</keyword>
<dbReference type="GO" id="GO:0000981">
    <property type="term" value="F:DNA-binding transcription factor activity, RNA polymerase II-specific"/>
    <property type="evidence" value="ECO:0007669"/>
    <property type="project" value="TreeGrafter"/>
</dbReference>
<accession>A0A3P8W0S7</accession>
<evidence type="ECO:0000313" key="15">
    <source>
        <dbReference type="Ensembl" id="ENSCSEP00000020194.1"/>
    </source>
</evidence>
<feature type="compositionally biased region" description="Basic and acidic residues" evidence="13">
    <location>
        <begin position="463"/>
        <end position="478"/>
    </location>
</feature>
<dbReference type="AlphaFoldDB" id="A0A3P8W0S7"/>
<dbReference type="InterPro" id="IPR052251">
    <property type="entry name" value="GH-ZnFinger_Regulators"/>
</dbReference>
<evidence type="ECO:0000313" key="16">
    <source>
        <dbReference type="Proteomes" id="UP000265120"/>
    </source>
</evidence>
<feature type="domain" description="C2H2-type" evidence="14">
    <location>
        <begin position="790"/>
        <end position="819"/>
    </location>
</feature>
<sequence length="1066" mass="122694">MADSESDLETDGLELALDTLCSRHCSDESSLKSKEYCSEFCELVEEYTGQWQVPLPQLKVLRTALNSFTKATAPFPDDCQHIHYVLSSLALSFFELLLFFGKEEFVEDPLKDIIDCFQCHTQLLRHRNSYLHQVKHIIKSGGPWENPVLQKILKEADLQPNEVEEYLSSQLPVFLELRVRYLQACERLKEAMALSKSCLENHEAGKHLFFHQAYLTCLYKASLHEHLHKEVKIDGRDAVEIICNTERVEKDEVLLSLCKAFLTQYLHNGDMYYIWDLLFIWSRLHLRAHPSREGFLAECLSLASSATNVRAIFPFIKLVTTEVGGEGVEVCLELCARALQLCDAQDDSETRSLVCKTIAFLLPHDLEICRASALLAFCQERSLEAYRTVCLLYMHPDEEPHPHNSTVRTNVRFHILQLLKERLCFDPEFWNLLTLRTYCLELLNDNVIKAVVLSEMKEEEEKQLNEEVSKNSSDESCTREASFPQSTEAPPVKETGVSNEKLLRTQQFSHMKHHCSICGKDYKGLNIMRHAISHLKRRRLKCILCGKRFKHVSFAKKHILDHFDKMCKEKEPCVEEPPAVNGLVENKEQQTETQISQEEVQRKTATKIRVSDLSREQRIIRNIRTLVKKTALLHKKCTDPESDFQDEQVVIEDGQVFIKVPSVTENSEGGEQGNKNAEGENGVDVVRDTYYLCPSESCDRVFLRSNNTLIRHAIKSHINEESVLEKTFVWANKKCKLCFRQLQFLQHYKEHMKFHDDPLQHFCYHLECNQRFGTQQELKDHIATHNPFQPQCRFMGCEKLFSNLQSLYDHEWRHYNPAPQRDELEHGGRKEVQNPEAPWKQRLKVEELWLQVKKDKRDSPTPEHAAALPVEKLGGVSKGLEESCEVSDENMSGPSENGKPLTNGHEKESEFPSADDVSATETSPTAKCQNKPLYEPDPLNVKEAINIATMVEGVQQKLGEPHITEHKTFKPEDPVYATFVKAPFVRPPPCTYLNESVLSMRKRRPAEEQQVDLEKQQEPEDKTPEPKVRHRCSKCLSSYASLKELQQHEALNTCSSLFGFDSDDES</sequence>
<evidence type="ECO:0000256" key="4">
    <source>
        <dbReference type="ARBA" id="ARBA00022723"/>
    </source>
</evidence>
<dbReference type="PROSITE" id="PS50157">
    <property type="entry name" value="ZINC_FINGER_C2H2_2"/>
    <property type="match status" value="2"/>
</dbReference>
<keyword evidence="8" id="KW-0805">Transcription regulation</keyword>
<evidence type="ECO:0000256" key="7">
    <source>
        <dbReference type="ARBA" id="ARBA00022833"/>
    </source>
</evidence>
<dbReference type="InterPro" id="IPR013087">
    <property type="entry name" value="Znf_C2H2_type"/>
</dbReference>
<feature type="region of interest" description="Disordered" evidence="13">
    <location>
        <begin position="1003"/>
        <end position="1029"/>
    </location>
</feature>
<dbReference type="Ensembl" id="ENSCSET00000020443.1">
    <property type="protein sequence ID" value="ENSCSEP00000020194.1"/>
    <property type="gene ID" value="ENSCSEG00000012865.1"/>
</dbReference>
<feature type="region of interest" description="Disordered" evidence="13">
    <location>
        <begin position="854"/>
        <end position="935"/>
    </location>
</feature>
<keyword evidence="11" id="KW-0539">Nucleus</keyword>
<dbReference type="PANTHER" id="PTHR15507:SF16">
    <property type="entry name" value="ZINC FINGER PROTEIN 654"/>
    <property type="match status" value="1"/>
</dbReference>
<evidence type="ECO:0000256" key="11">
    <source>
        <dbReference type="ARBA" id="ARBA00023242"/>
    </source>
</evidence>
<dbReference type="Pfam" id="PF25580">
    <property type="entry name" value="TPR_Rlf"/>
    <property type="match status" value="1"/>
</dbReference>
<feature type="region of interest" description="Disordered" evidence="13">
    <location>
        <begin position="463"/>
        <end position="498"/>
    </location>
</feature>
<dbReference type="PANTHER" id="PTHR15507">
    <property type="entry name" value="ZINC FINGER PROTEIN RLF"/>
    <property type="match status" value="1"/>
</dbReference>
<comment type="similarity">
    <text evidence="2">Belongs to the krueppel C2H2-type zinc-finger protein family.</text>
</comment>
<dbReference type="GO" id="GO:0005634">
    <property type="term" value="C:nucleus"/>
    <property type="evidence" value="ECO:0007669"/>
    <property type="project" value="UniProtKB-SubCell"/>
</dbReference>
<reference evidence="15" key="3">
    <citation type="submission" date="2025-09" db="UniProtKB">
        <authorList>
            <consortium name="Ensembl"/>
        </authorList>
    </citation>
    <scope>IDENTIFICATION</scope>
</reference>
<dbReference type="PROSITE" id="PS00028">
    <property type="entry name" value="ZINC_FINGER_C2H2_1"/>
    <property type="match status" value="4"/>
</dbReference>
<evidence type="ECO:0000256" key="6">
    <source>
        <dbReference type="ARBA" id="ARBA00022771"/>
    </source>
</evidence>
<evidence type="ECO:0000256" key="13">
    <source>
        <dbReference type="SAM" id="MobiDB-lite"/>
    </source>
</evidence>
<evidence type="ECO:0000256" key="3">
    <source>
        <dbReference type="ARBA" id="ARBA00022553"/>
    </source>
</evidence>
<protein>
    <submittedName>
        <fullName evidence="15">Zinc finger protein 654</fullName>
    </submittedName>
</protein>
<evidence type="ECO:0000256" key="1">
    <source>
        <dbReference type="ARBA" id="ARBA00004123"/>
    </source>
</evidence>
<evidence type="ECO:0000256" key="9">
    <source>
        <dbReference type="ARBA" id="ARBA00023125"/>
    </source>
</evidence>
<evidence type="ECO:0000256" key="8">
    <source>
        <dbReference type="ARBA" id="ARBA00023015"/>
    </source>
</evidence>
<keyword evidence="4" id="KW-0479">Metal-binding</keyword>
<feature type="domain" description="C2H2-type" evidence="14">
    <location>
        <begin position="761"/>
        <end position="790"/>
    </location>
</feature>
<keyword evidence="7" id="KW-0862">Zinc</keyword>
<feature type="compositionally biased region" description="Basic and acidic residues" evidence="13">
    <location>
        <begin position="819"/>
        <end position="833"/>
    </location>
</feature>
<evidence type="ECO:0000256" key="5">
    <source>
        <dbReference type="ARBA" id="ARBA00022737"/>
    </source>
</evidence>
<dbReference type="GO" id="GO:0008270">
    <property type="term" value="F:zinc ion binding"/>
    <property type="evidence" value="ECO:0007669"/>
    <property type="project" value="UniProtKB-KW"/>
</dbReference>
<dbReference type="SMART" id="SM00355">
    <property type="entry name" value="ZnF_C2H2"/>
    <property type="match status" value="8"/>
</dbReference>
<keyword evidence="6 12" id="KW-0863">Zinc-finger</keyword>
<dbReference type="InterPro" id="IPR057986">
    <property type="entry name" value="TPR_Rlf/292/654"/>
</dbReference>
<feature type="region of interest" description="Disordered" evidence="13">
    <location>
        <begin position="819"/>
        <end position="838"/>
    </location>
</feature>
<keyword evidence="5" id="KW-0677">Repeat</keyword>
<keyword evidence="16" id="KW-1185">Reference proteome</keyword>
<evidence type="ECO:0000256" key="2">
    <source>
        <dbReference type="ARBA" id="ARBA00006991"/>
    </source>
</evidence>
<dbReference type="GeneTree" id="ENSGT00950000183034"/>
<comment type="subcellular location">
    <subcellularLocation>
        <location evidence="1">Nucleus</location>
    </subcellularLocation>
</comment>
<proteinExistence type="inferred from homology"/>
<feature type="compositionally biased region" description="Basic and acidic residues" evidence="13">
    <location>
        <begin position="1012"/>
        <end position="1027"/>
    </location>
</feature>
<feature type="compositionally biased region" description="Polar residues" evidence="13">
    <location>
        <begin position="919"/>
        <end position="928"/>
    </location>
</feature>
<evidence type="ECO:0000259" key="14">
    <source>
        <dbReference type="PROSITE" id="PS50157"/>
    </source>
</evidence>
<evidence type="ECO:0000256" key="12">
    <source>
        <dbReference type="PROSITE-ProRule" id="PRU00042"/>
    </source>
</evidence>
<dbReference type="OMA" id="VDQCYHL"/>
<reference evidence="15 16" key="1">
    <citation type="journal article" date="2014" name="Nat. Genet.">
        <title>Whole-genome sequence of a flatfish provides insights into ZW sex chromosome evolution and adaptation to a benthic lifestyle.</title>
        <authorList>
            <person name="Chen S."/>
            <person name="Zhang G."/>
            <person name="Shao C."/>
            <person name="Huang Q."/>
            <person name="Liu G."/>
            <person name="Zhang P."/>
            <person name="Song W."/>
            <person name="An N."/>
            <person name="Chalopin D."/>
            <person name="Volff J.N."/>
            <person name="Hong Y."/>
            <person name="Li Q."/>
            <person name="Sha Z."/>
            <person name="Zhou H."/>
            <person name="Xie M."/>
            <person name="Yu Q."/>
            <person name="Liu Y."/>
            <person name="Xiang H."/>
            <person name="Wang N."/>
            <person name="Wu K."/>
            <person name="Yang C."/>
            <person name="Zhou Q."/>
            <person name="Liao X."/>
            <person name="Yang L."/>
            <person name="Hu Q."/>
            <person name="Zhang J."/>
            <person name="Meng L."/>
            <person name="Jin L."/>
            <person name="Tian Y."/>
            <person name="Lian J."/>
            <person name="Yang J."/>
            <person name="Miao G."/>
            <person name="Liu S."/>
            <person name="Liang Z."/>
            <person name="Yan F."/>
            <person name="Li Y."/>
            <person name="Sun B."/>
            <person name="Zhang H."/>
            <person name="Zhang J."/>
            <person name="Zhu Y."/>
            <person name="Du M."/>
            <person name="Zhao Y."/>
            <person name="Schartl M."/>
            <person name="Tang Q."/>
            <person name="Wang J."/>
        </authorList>
    </citation>
    <scope>NUCLEOTIDE SEQUENCE</scope>
</reference>
<evidence type="ECO:0000256" key="10">
    <source>
        <dbReference type="ARBA" id="ARBA00023163"/>
    </source>
</evidence>
<organism evidence="15 16">
    <name type="scientific">Cynoglossus semilaevis</name>
    <name type="common">Tongue sole</name>
    <dbReference type="NCBI Taxonomy" id="244447"/>
    <lineage>
        <taxon>Eukaryota</taxon>
        <taxon>Metazoa</taxon>
        <taxon>Chordata</taxon>
        <taxon>Craniata</taxon>
        <taxon>Vertebrata</taxon>
        <taxon>Euteleostomi</taxon>
        <taxon>Actinopterygii</taxon>
        <taxon>Neopterygii</taxon>
        <taxon>Teleostei</taxon>
        <taxon>Neoteleostei</taxon>
        <taxon>Acanthomorphata</taxon>
        <taxon>Carangaria</taxon>
        <taxon>Pleuronectiformes</taxon>
        <taxon>Pleuronectoidei</taxon>
        <taxon>Cynoglossidae</taxon>
        <taxon>Cynoglossinae</taxon>
        <taxon>Cynoglossus</taxon>
    </lineage>
</organism>